<proteinExistence type="predicted"/>
<organism evidence="2 3">
    <name type="scientific">Paratrimastix pyriformis</name>
    <dbReference type="NCBI Taxonomy" id="342808"/>
    <lineage>
        <taxon>Eukaryota</taxon>
        <taxon>Metamonada</taxon>
        <taxon>Preaxostyla</taxon>
        <taxon>Paratrimastigidae</taxon>
        <taxon>Paratrimastix</taxon>
    </lineage>
</organism>
<comment type="caution">
    <text evidence="2">The sequence shown here is derived from an EMBL/GenBank/DDBJ whole genome shotgun (WGS) entry which is preliminary data.</text>
</comment>
<keyword evidence="3" id="KW-1185">Reference proteome</keyword>
<protein>
    <submittedName>
        <fullName evidence="2">Uncharacterized protein</fullName>
    </submittedName>
</protein>
<dbReference type="Proteomes" id="UP001141327">
    <property type="component" value="Unassembled WGS sequence"/>
</dbReference>
<evidence type="ECO:0000313" key="2">
    <source>
        <dbReference type="EMBL" id="KAJ4456424.1"/>
    </source>
</evidence>
<gene>
    <name evidence="2" type="ORF">PAPYR_8317</name>
</gene>
<dbReference type="EMBL" id="JAPMOS010000070">
    <property type="protein sequence ID" value="KAJ4456424.1"/>
    <property type="molecule type" value="Genomic_DNA"/>
</dbReference>
<accession>A0ABQ8UGH5</accession>
<sequence>MMSVLEARLGLKTTIKTRRLSSYNLNKSSSALQKLPKEEAIQKLEELKQKYAQNQRHHDTKELRKQLKLAKAFEIQKISKKLKGLTAPSPRFAELTGLLAFVKKLDLDLLLDRTRLLFGLDFLPAQSTSPPVEANFTAEQEQCIQAIVTMSKVDQMVQKLKQKRYGVAILPHARKQQAQKATMINQFAGKKIKFADDDDE</sequence>
<keyword evidence="1" id="KW-0175">Coiled coil</keyword>
<evidence type="ECO:0000256" key="1">
    <source>
        <dbReference type="SAM" id="Coils"/>
    </source>
</evidence>
<evidence type="ECO:0000313" key="3">
    <source>
        <dbReference type="Proteomes" id="UP001141327"/>
    </source>
</evidence>
<reference evidence="2" key="1">
    <citation type="journal article" date="2022" name="bioRxiv">
        <title>Genomics of Preaxostyla Flagellates Illuminates Evolutionary Transitions and the Path Towards Mitochondrial Loss.</title>
        <authorList>
            <person name="Novak L.V.F."/>
            <person name="Treitli S.C."/>
            <person name="Pyrih J."/>
            <person name="Halakuc P."/>
            <person name="Pipaliya S.V."/>
            <person name="Vacek V."/>
            <person name="Brzon O."/>
            <person name="Soukal P."/>
            <person name="Eme L."/>
            <person name="Dacks J.B."/>
            <person name="Karnkowska A."/>
            <person name="Elias M."/>
            <person name="Hampl V."/>
        </authorList>
    </citation>
    <scope>NUCLEOTIDE SEQUENCE</scope>
    <source>
        <strain evidence="2">RCP-MX</strain>
    </source>
</reference>
<feature type="coiled-coil region" evidence="1">
    <location>
        <begin position="37"/>
        <end position="64"/>
    </location>
</feature>
<name>A0ABQ8UGH5_9EUKA</name>